<dbReference type="PRINTS" id="PR00409">
    <property type="entry name" value="PHDIOXRDTASE"/>
</dbReference>
<feature type="compositionally biased region" description="Low complexity" evidence="1">
    <location>
        <begin position="1"/>
        <end position="10"/>
    </location>
</feature>
<dbReference type="PANTHER" id="PTHR42815">
    <property type="entry name" value="FAD-BINDING, PUTATIVE (AFU_ORTHOLOGUE AFUA_6G07600)-RELATED"/>
    <property type="match status" value="1"/>
</dbReference>
<dbReference type="GO" id="GO:0016491">
    <property type="term" value="F:oxidoreductase activity"/>
    <property type="evidence" value="ECO:0007669"/>
    <property type="project" value="InterPro"/>
</dbReference>
<dbReference type="InterPro" id="IPR001433">
    <property type="entry name" value="OxRdtase_FAD/NAD-bd"/>
</dbReference>
<dbReference type="PROSITE" id="PS51384">
    <property type="entry name" value="FAD_FR"/>
    <property type="match status" value="1"/>
</dbReference>
<dbReference type="Gene3D" id="3.40.50.80">
    <property type="entry name" value="Nucleotide-binding domain of ferredoxin-NADP reductase (FNR) module"/>
    <property type="match status" value="1"/>
</dbReference>
<dbReference type="Gene3D" id="2.30.110.10">
    <property type="entry name" value="Electron Transport, Fmn-binding Protein, Chain A"/>
    <property type="match status" value="1"/>
</dbReference>
<dbReference type="InterPro" id="IPR001041">
    <property type="entry name" value="2Fe-2S_ferredoxin-type"/>
</dbReference>
<evidence type="ECO:0000259" key="3">
    <source>
        <dbReference type="PROSITE" id="PS51384"/>
    </source>
</evidence>
<dbReference type="InterPro" id="IPR039261">
    <property type="entry name" value="FNR_nucleotide-bd"/>
</dbReference>
<dbReference type="InterPro" id="IPR017927">
    <property type="entry name" value="FAD-bd_FR_type"/>
</dbReference>
<name>A0A1B0ZVI0_9RHOB</name>
<keyword evidence="5" id="KW-1185">Reference proteome</keyword>
<dbReference type="AlphaFoldDB" id="A0A1B0ZVI0"/>
<dbReference type="EMBL" id="CP015124">
    <property type="protein sequence ID" value="ANP38094.1"/>
    <property type="molecule type" value="Genomic_DNA"/>
</dbReference>
<dbReference type="InterPro" id="IPR036010">
    <property type="entry name" value="2Fe-2S_ferredoxin-like_sf"/>
</dbReference>
<gene>
    <name evidence="4" type="ORF">JL2886_03214</name>
</gene>
<protein>
    <submittedName>
        <fullName evidence="4">Pyridoxamine 5'-phosphate oxidase</fullName>
    </submittedName>
</protein>
<organism evidence="4 5">
    <name type="scientific">Phaeobacter gallaeciensis</name>
    <dbReference type="NCBI Taxonomy" id="60890"/>
    <lineage>
        <taxon>Bacteria</taxon>
        <taxon>Pseudomonadati</taxon>
        <taxon>Pseudomonadota</taxon>
        <taxon>Alphaproteobacteria</taxon>
        <taxon>Rhodobacterales</taxon>
        <taxon>Roseobacteraceae</taxon>
        <taxon>Phaeobacter</taxon>
    </lineage>
</organism>
<dbReference type="InterPro" id="IPR012349">
    <property type="entry name" value="Split_barrel_FMN-bd"/>
</dbReference>
<dbReference type="Pfam" id="PF00970">
    <property type="entry name" value="FAD_binding_6"/>
    <property type="match status" value="1"/>
</dbReference>
<proteinExistence type="predicted"/>
<dbReference type="PANTHER" id="PTHR42815:SF2">
    <property type="entry name" value="FAD-BINDING, PUTATIVE (AFU_ORTHOLOGUE AFUA_6G07600)-RELATED"/>
    <property type="match status" value="1"/>
</dbReference>
<evidence type="ECO:0000259" key="2">
    <source>
        <dbReference type="PROSITE" id="PS51085"/>
    </source>
</evidence>
<dbReference type="SUPFAM" id="SSF63380">
    <property type="entry name" value="Riboflavin synthase domain-like"/>
    <property type="match status" value="1"/>
</dbReference>
<sequence length="685" mass="75298">MSSSVSNVSSPFHEGEQEMQRRTGKRAAMEVFGRRVIRPFMPDQHREFYAQLPFIAAGAVDAEGWPWATLLTGAPGFIHSPDAEHLTISLSAAEGDPVHSELRTGARLGLLGIELHSRRRNRVNGRIASLSEKALTLKVDQSFGNCPQYIQLRQLEAADIRDVRRQSEPIKDLQGRVRSLIEAADTFFVSSHIPAGDTPEREGVDVSHRGGRPGFIHVEGNTLTIPEFPGNNYYNTLGNFLLNPRAGLLIPDFATGTLLQLTGTVELLEADDPVISSFQGAQRGWRFTFHHGLWTENALPFRAGQGAFSPNTLLTDTWTDADAREKAEEHRNAWRAFRVSRIKDESAEIRSFYLEPADGLPLLPFEAGQFLTLRVPLPGEDTPLLRNYTVSSAPGEPFYRISVKKEEQGRVSRHLHEKIQTGHQLEAKAPRGGFTLDASATRPAVLIAGGVGITPMVAMVRHALREGLRTRHRRQITVLHSARNTKVQAFARELNELAQASGGQIRYLPLVSEKPAKGAAKGPVWKTGVIDDDILRQALWLDDFDFHLCGPEGFMQAIYDSLLTLGVPDNRIFAEAFGPSSLVRKKATAPQPVEPAAEQAVVRFAKSGFEMPWQPEDGSLLEMAEAHGLTPEFSCRSGTCGMCSTRLKSGTTTYTTDPSITPPPGETLLCCSVPAKGSDTIELDL</sequence>
<dbReference type="InterPro" id="IPR011576">
    <property type="entry name" value="Pyridox_Oxase_N"/>
</dbReference>
<dbReference type="Pfam" id="PF00111">
    <property type="entry name" value="Fer2"/>
    <property type="match status" value="1"/>
</dbReference>
<feature type="domain" description="2Fe-2S ferredoxin-type" evidence="2">
    <location>
        <begin position="600"/>
        <end position="685"/>
    </location>
</feature>
<evidence type="ECO:0000256" key="1">
    <source>
        <dbReference type="SAM" id="MobiDB-lite"/>
    </source>
</evidence>
<dbReference type="InterPro" id="IPR006058">
    <property type="entry name" value="2Fe2S_fd_BS"/>
</dbReference>
<dbReference type="OrthoDB" id="9786134at2"/>
<dbReference type="PROSITE" id="PS00197">
    <property type="entry name" value="2FE2S_FER_1"/>
    <property type="match status" value="1"/>
</dbReference>
<dbReference type="SUPFAM" id="SSF54292">
    <property type="entry name" value="2Fe-2S ferredoxin-like"/>
    <property type="match status" value="1"/>
</dbReference>
<feature type="region of interest" description="Disordered" evidence="1">
    <location>
        <begin position="1"/>
        <end position="25"/>
    </location>
</feature>
<dbReference type="InterPro" id="IPR008333">
    <property type="entry name" value="Cbr1-like_FAD-bd_dom"/>
</dbReference>
<dbReference type="RefSeq" id="WP_065272806.1">
    <property type="nucleotide sequence ID" value="NZ_CP015124.1"/>
</dbReference>
<dbReference type="SUPFAM" id="SSF50475">
    <property type="entry name" value="FMN-binding split barrel"/>
    <property type="match status" value="1"/>
</dbReference>
<dbReference type="InterPro" id="IPR012675">
    <property type="entry name" value="Beta-grasp_dom_sf"/>
</dbReference>
<dbReference type="InterPro" id="IPR017938">
    <property type="entry name" value="Riboflavin_synthase-like_b-brl"/>
</dbReference>
<dbReference type="Gene3D" id="3.10.20.30">
    <property type="match status" value="1"/>
</dbReference>
<dbReference type="Proteomes" id="UP000092565">
    <property type="component" value="Chromosome"/>
</dbReference>
<dbReference type="PATRIC" id="fig|60890.4.peg.3131"/>
<dbReference type="GO" id="GO:0051537">
    <property type="term" value="F:2 iron, 2 sulfur cluster binding"/>
    <property type="evidence" value="ECO:0007669"/>
    <property type="project" value="InterPro"/>
</dbReference>
<accession>A0A1B0ZVI0</accession>
<dbReference type="SUPFAM" id="SSF52343">
    <property type="entry name" value="Ferredoxin reductase-like, C-terminal NADP-linked domain"/>
    <property type="match status" value="1"/>
</dbReference>
<dbReference type="Gene3D" id="2.40.30.10">
    <property type="entry name" value="Translation factors"/>
    <property type="match status" value="1"/>
</dbReference>
<evidence type="ECO:0000313" key="5">
    <source>
        <dbReference type="Proteomes" id="UP000092565"/>
    </source>
</evidence>
<reference evidence="4 5" key="1">
    <citation type="submission" date="2016-04" db="EMBL/GenBank/DDBJ databases">
        <authorList>
            <person name="Evans L.H."/>
            <person name="Alamgir A."/>
            <person name="Owens N."/>
            <person name="Weber N.D."/>
            <person name="Virtaneva K."/>
            <person name="Barbian K."/>
            <person name="Babar A."/>
            <person name="Rosenke K."/>
        </authorList>
    </citation>
    <scope>NUCLEOTIDE SEQUENCE [LARGE SCALE GENOMIC DNA]</scope>
    <source>
        <strain evidence="4 5">JL2886</strain>
    </source>
</reference>
<dbReference type="CDD" id="cd06184">
    <property type="entry name" value="flavohem_like_fad_nad_binding"/>
    <property type="match status" value="1"/>
</dbReference>
<evidence type="ECO:0000313" key="4">
    <source>
        <dbReference type="EMBL" id="ANP38094.1"/>
    </source>
</evidence>
<dbReference type="PROSITE" id="PS51085">
    <property type="entry name" value="2FE2S_FER_2"/>
    <property type="match status" value="1"/>
</dbReference>
<dbReference type="CDD" id="cd00207">
    <property type="entry name" value="fer2"/>
    <property type="match status" value="1"/>
</dbReference>
<dbReference type="Pfam" id="PF01243">
    <property type="entry name" value="PNPOx_N"/>
    <property type="match status" value="1"/>
</dbReference>
<feature type="domain" description="FAD-binding FR-type" evidence="3">
    <location>
        <begin position="332"/>
        <end position="437"/>
    </location>
</feature>
<dbReference type="Pfam" id="PF00175">
    <property type="entry name" value="NAD_binding_1"/>
    <property type="match status" value="1"/>
</dbReference>